<dbReference type="Gene3D" id="3.40.630.30">
    <property type="match status" value="1"/>
</dbReference>
<evidence type="ECO:0000259" key="3">
    <source>
        <dbReference type="PROSITE" id="PS51186"/>
    </source>
</evidence>
<dbReference type="InterPro" id="IPR000182">
    <property type="entry name" value="GNAT_dom"/>
</dbReference>
<accession>A0A3D8PW14</accession>
<reference evidence="5" key="1">
    <citation type="submission" date="2017-11" db="EMBL/GenBank/DDBJ databases">
        <authorList>
            <person name="Zhu W."/>
        </authorList>
    </citation>
    <scope>NUCLEOTIDE SEQUENCE [LARGE SCALE GENOMIC DNA]</scope>
    <source>
        <strain evidence="5">CAU 1051</strain>
    </source>
</reference>
<keyword evidence="5" id="KW-1185">Reference proteome</keyword>
<dbReference type="Proteomes" id="UP000256520">
    <property type="component" value="Unassembled WGS sequence"/>
</dbReference>
<dbReference type="Pfam" id="PF00583">
    <property type="entry name" value="Acetyltransf_1"/>
    <property type="match status" value="1"/>
</dbReference>
<keyword evidence="1 4" id="KW-0808">Transferase</keyword>
<evidence type="ECO:0000256" key="1">
    <source>
        <dbReference type="ARBA" id="ARBA00022679"/>
    </source>
</evidence>
<dbReference type="PROSITE" id="PS51186">
    <property type="entry name" value="GNAT"/>
    <property type="match status" value="1"/>
</dbReference>
<sequence>MKKKDIPQVQHVARTSWNATYEGIIPRDIQENFLNAAYSDKNMKSRLKHSIVFVAEVDGRIVGFANYSPITSEGTTELGAIYLHPEFQGRGIGTGFLQHGINHFSNVEEIHLNVEKNNEIGMNFYNAKGFEVVSEFEDNFGGHILHTVRMVLKVNKIMSKS</sequence>
<name>A0A3D8PW14_9BACI</name>
<keyword evidence="2" id="KW-0012">Acyltransferase</keyword>
<dbReference type="CDD" id="cd04301">
    <property type="entry name" value="NAT_SF"/>
    <property type="match status" value="1"/>
</dbReference>
<dbReference type="SUPFAM" id="SSF55729">
    <property type="entry name" value="Acyl-CoA N-acyltransferases (Nat)"/>
    <property type="match status" value="1"/>
</dbReference>
<dbReference type="GO" id="GO:0016747">
    <property type="term" value="F:acyltransferase activity, transferring groups other than amino-acyl groups"/>
    <property type="evidence" value="ECO:0007669"/>
    <property type="project" value="InterPro"/>
</dbReference>
<dbReference type="AlphaFoldDB" id="A0A3D8PW14"/>
<dbReference type="OrthoDB" id="794462at2"/>
<evidence type="ECO:0000313" key="5">
    <source>
        <dbReference type="Proteomes" id="UP000256520"/>
    </source>
</evidence>
<organism evidence="4 5">
    <name type="scientific">Oceanobacillus chungangensis</name>
    <dbReference type="NCBI Taxonomy" id="1229152"/>
    <lineage>
        <taxon>Bacteria</taxon>
        <taxon>Bacillati</taxon>
        <taxon>Bacillota</taxon>
        <taxon>Bacilli</taxon>
        <taxon>Bacillales</taxon>
        <taxon>Bacillaceae</taxon>
        <taxon>Oceanobacillus</taxon>
    </lineage>
</organism>
<comment type="caution">
    <text evidence="4">The sequence shown here is derived from an EMBL/GenBank/DDBJ whole genome shotgun (WGS) entry which is preliminary data.</text>
</comment>
<feature type="domain" description="N-acetyltransferase" evidence="3">
    <location>
        <begin position="1"/>
        <end position="155"/>
    </location>
</feature>
<evidence type="ECO:0000256" key="2">
    <source>
        <dbReference type="ARBA" id="ARBA00023315"/>
    </source>
</evidence>
<dbReference type="PANTHER" id="PTHR43877">
    <property type="entry name" value="AMINOALKYLPHOSPHONATE N-ACETYLTRANSFERASE-RELATED-RELATED"/>
    <property type="match status" value="1"/>
</dbReference>
<evidence type="ECO:0000313" key="4">
    <source>
        <dbReference type="EMBL" id="RDW19737.1"/>
    </source>
</evidence>
<dbReference type="InterPro" id="IPR016181">
    <property type="entry name" value="Acyl_CoA_acyltransferase"/>
</dbReference>
<dbReference type="InterPro" id="IPR050832">
    <property type="entry name" value="Bact_Acetyltransf"/>
</dbReference>
<proteinExistence type="predicted"/>
<gene>
    <name evidence="4" type="ORF">CWR45_06580</name>
</gene>
<protein>
    <submittedName>
        <fullName evidence="4">GNAT family N-acetyltransferase</fullName>
    </submittedName>
</protein>
<dbReference type="EMBL" id="PIOD01000006">
    <property type="protein sequence ID" value="RDW19737.1"/>
    <property type="molecule type" value="Genomic_DNA"/>
</dbReference>